<evidence type="ECO:0000313" key="1">
    <source>
        <dbReference type="EMBL" id="KKM93921.1"/>
    </source>
</evidence>
<dbReference type="EMBL" id="LAZR01006208">
    <property type="protein sequence ID" value="KKM93921.1"/>
    <property type="molecule type" value="Genomic_DNA"/>
</dbReference>
<proteinExistence type="predicted"/>
<protein>
    <submittedName>
        <fullName evidence="1">Uncharacterized protein</fullName>
    </submittedName>
</protein>
<dbReference type="AlphaFoldDB" id="A0A0F9M3I5"/>
<name>A0A0F9M3I5_9ZZZZ</name>
<sequence length="70" mass="8051">MTTPLPWLAGWKRIGNFIGVTDRKTLKKYKRKFGLPIRRLPGGRPVAIPEELTAWLIEFGERCKKAEGKK</sequence>
<comment type="caution">
    <text evidence="1">The sequence shown here is derived from an EMBL/GenBank/DDBJ whole genome shotgun (WGS) entry which is preliminary data.</text>
</comment>
<reference evidence="1" key="1">
    <citation type="journal article" date="2015" name="Nature">
        <title>Complex archaea that bridge the gap between prokaryotes and eukaryotes.</title>
        <authorList>
            <person name="Spang A."/>
            <person name="Saw J.H."/>
            <person name="Jorgensen S.L."/>
            <person name="Zaremba-Niedzwiedzka K."/>
            <person name="Martijn J."/>
            <person name="Lind A.E."/>
            <person name="van Eijk R."/>
            <person name="Schleper C."/>
            <person name="Guy L."/>
            <person name="Ettema T.J."/>
        </authorList>
    </citation>
    <scope>NUCLEOTIDE SEQUENCE</scope>
</reference>
<organism evidence="1">
    <name type="scientific">marine sediment metagenome</name>
    <dbReference type="NCBI Taxonomy" id="412755"/>
    <lineage>
        <taxon>unclassified sequences</taxon>
        <taxon>metagenomes</taxon>
        <taxon>ecological metagenomes</taxon>
    </lineage>
</organism>
<accession>A0A0F9M3I5</accession>
<gene>
    <name evidence="1" type="ORF">LCGC14_1203530</name>
</gene>